<gene>
    <name evidence="9" type="primary">ispE</name>
    <name evidence="12" type="ORF">BHW43_00595</name>
</gene>
<dbReference type="AlphaFoldDB" id="A0A1Q6RAR4"/>
<evidence type="ECO:0000259" key="11">
    <source>
        <dbReference type="Pfam" id="PF08544"/>
    </source>
</evidence>
<evidence type="ECO:0000256" key="8">
    <source>
        <dbReference type="ARBA" id="ARBA00032554"/>
    </source>
</evidence>
<keyword evidence="9" id="KW-0414">Isoprene biosynthesis</keyword>
<dbReference type="InterPro" id="IPR013750">
    <property type="entry name" value="GHMP_kinase_C_dom"/>
</dbReference>
<feature type="domain" description="GHMP kinase N-terminal" evidence="10">
    <location>
        <begin position="65"/>
        <end position="143"/>
    </location>
</feature>
<dbReference type="PANTHER" id="PTHR43527">
    <property type="entry name" value="4-DIPHOSPHOCYTIDYL-2-C-METHYL-D-ERYTHRITOL KINASE, CHLOROPLASTIC"/>
    <property type="match status" value="1"/>
</dbReference>
<dbReference type="InterPro" id="IPR014721">
    <property type="entry name" value="Ribsml_uS5_D2-typ_fold_subgr"/>
</dbReference>
<evidence type="ECO:0000256" key="5">
    <source>
        <dbReference type="ARBA" id="ARBA00022741"/>
    </source>
</evidence>
<dbReference type="Gene3D" id="3.30.230.10">
    <property type="match status" value="1"/>
</dbReference>
<dbReference type="InterPro" id="IPR036554">
    <property type="entry name" value="GHMP_kinase_C_sf"/>
</dbReference>
<dbReference type="Pfam" id="PF00288">
    <property type="entry name" value="GHMP_kinases_N"/>
    <property type="match status" value="1"/>
</dbReference>
<proteinExistence type="inferred from homology"/>
<dbReference type="EC" id="2.7.1.148" evidence="2 9"/>
<evidence type="ECO:0000256" key="3">
    <source>
        <dbReference type="ARBA" id="ARBA00017473"/>
    </source>
</evidence>
<evidence type="ECO:0000259" key="10">
    <source>
        <dbReference type="Pfam" id="PF00288"/>
    </source>
</evidence>
<comment type="similarity">
    <text evidence="1 9">Belongs to the GHMP kinase family. IspE subfamily.</text>
</comment>
<dbReference type="GO" id="GO:0019288">
    <property type="term" value="P:isopentenyl diphosphate biosynthetic process, methylerythritol 4-phosphate pathway"/>
    <property type="evidence" value="ECO:0007669"/>
    <property type="project" value="UniProtKB-UniRule"/>
</dbReference>
<feature type="domain" description="GHMP kinase C-terminal" evidence="11">
    <location>
        <begin position="215"/>
        <end position="271"/>
    </location>
</feature>
<comment type="caution">
    <text evidence="12">The sequence shown here is derived from an EMBL/GenBank/DDBJ whole genome shotgun (WGS) entry which is preliminary data.</text>
</comment>
<evidence type="ECO:0000313" key="13">
    <source>
        <dbReference type="Proteomes" id="UP000186777"/>
    </source>
</evidence>
<accession>A0A1Q6RAR4</accession>
<dbReference type="PANTHER" id="PTHR43527:SF2">
    <property type="entry name" value="4-DIPHOSPHOCYTIDYL-2-C-METHYL-D-ERYTHRITOL KINASE, CHLOROPLASTIC"/>
    <property type="match status" value="1"/>
</dbReference>
<dbReference type="EMBL" id="MNTG01000001">
    <property type="protein sequence ID" value="OLA39426.1"/>
    <property type="molecule type" value="Genomic_DNA"/>
</dbReference>
<name>A0A1Q6RAR4_9FIRM</name>
<dbReference type="UniPathway" id="UPA00056">
    <property type="reaction ID" value="UER00094"/>
</dbReference>
<dbReference type="HAMAP" id="MF_00061">
    <property type="entry name" value="IspE"/>
    <property type="match status" value="1"/>
</dbReference>
<keyword evidence="7 9" id="KW-0067">ATP-binding</keyword>
<reference evidence="12 13" key="1">
    <citation type="journal article" date="2016" name="Nat. Biotechnol.">
        <title>Measurement of bacterial replication rates in microbial communities.</title>
        <authorList>
            <person name="Brown C.T."/>
            <person name="Olm M.R."/>
            <person name="Thomas B.C."/>
            <person name="Banfield J.F."/>
        </authorList>
    </citation>
    <scope>NUCLEOTIDE SEQUENCE [LARGE SCALE GENOMIC DNA]</scope>
    <source>
        <strain evidence="12">46_33</strain>
    </source>
</reference>
<organism evidence="12 13">
    <name type="scientific">Phascolarctobacterium succinatutens</name>
    <dbReference type="NCBI Taxonomy" id="626940"/>
    <lineage>
        <taxon>Bacteria</taxon>
        <taxon>Bacillati</taxon>
        <taxon>Bacillota</taxon>
        <taxon>Negativicutes</taxon>
        <taxon>Acidaminococcales</taxon>
        <taxon>Acidaminococcaceae</taxon>
        <taxon>Phascolarctobacterium</taxon>
    </lineage>
</organism>
<comment type="catalytic activity">
    <reaction evidence="9">
        <text>4-CDP-2-C-methyl-D-erythritol + ATP = 4-CDP-2-C-methyl-D-erythritol 2-phosphate + ADP + H(+)</text>
        <dbReference type="Rhea" id="RHEA:18437"/>
        <dbReference type="ChEBI" id="CHEBI:15378"/>
        <dbReference type="ChEBI" id="CHEBI:30616"/>
        <dbReference type="ChEBI" id="CHEBI:57823"/>
        <dbReference type="ChEBI" id="CHEBI:57919"/>
        <dbReference type="ChEBI" id="CHEBI:456216"/>
        <dbReference type="EC" id="2.7.1.148"/>
    </reaction>
</comment>
<dbReference type="SUPFAM" id="SSF55060">
    <property type="entry name" value="GHMP Kinase, C-terminal domain"/>
    <property type="match status" value="1"/>
</dbReference>
<dbReference type="PIRSF" id="PIRSF010376">
    <property type="entry name" value="IspE"/>
    <property type="match status" value="1"/>
</dbReference>
<feature type="active site" evidence="9">
    <location>
        <position position="11"/>
    </location>
</feature>
<comment type="function">
    <text evidence="9">Catalyzes the phosphorylation of the position 2 hydroxy group of 4-diphosphocytidyl-2C-methyl-D-erythritol.</text>
</comment>
<keyword evidence="6 9" id="KW-0418">Kinase</keyword>
<evidence type="ECO:0000256" key="4">
    <source>
        <dbReference type="ARBA" id="ARBA00022679"/>
    </source>
</evidence>
<evidence type="ECO:0000256" key="1">
    <source>
        <dbReference type="ARBA" id="ARBA00009684"/>
    </source>
</evidence>
<comment type="pathway">
    <text evidence="9">Isoprenoid biosynthesis; isopentenyl diphosphate biosynthesis via DXP pathway; isopentenyl diphosphate from 1-deoxy-D-xylulose 5-phosphate: step 3/6.</text>
</comment>
<dbReference type="PRINTS" id="PR00958">
    <property type="entry name" value="HOMSERKINASE"/>
</dbReference>
<keyword evidence="5 9" id="KW-0547">Nucleotide-binding</keyword>
<comment type="caution">
    <text evidence="9">Lacks conserved residue(s) required for the propagation of feature annotation.</text>
</comment>
<evidence type="ECO:0000256" key="6">
    <source>
        <dbReference type="ARBA" id="ARBA00022777"/>
    </source>
</evidence>
<evidence type="ECO:0000256" key="7">
    <source>
        <dbReference type="ARBA" id="ARBA00022840"/>
    </source>
</evidence>
<protein>
    <recommendedName>
        <fullName evidence="3 9">4-diphosphocytidyl-2-C-methyl-D-erythritol kinase</fullName>
        <shortName evidence="9">CMK</shortName>
        <ecNumber evidence="2 9">2.7.1.148</ecNumber>
    </recommendedName>
    <alternativeName>
        <fullName evidence="8 9">4-(cytidine-5'-diphospho)-2-C-methyl-D-erythritol kinase</fullName>
    </alternativeName>
</protein>
<keyword evidence="4 9" id="KW-0808">Transferase</keyword>
<dbReference type="SUPFAM" id="SSF54211">
    <property type="entry name" value="Ribosomal protein S5 domain 2-like"/>
    <property type="match status" value="1"/>
</dbReference>
<dbReference type="NCBIfam" id="TIGR00154">
    <property type="entry name" value="ispE"/>
    <property type="match status" value="1"/>
</dbReference>
<dbReference type="InterPro" id="IPR004424">
    <property type="entry name" value="IspE"/>
</dbReference>
<dbReference type="InterPro" id="IPR006204">
    <property type="entry name" value="GHMP_kinase_N_dom"/>
</dbReference>
<dbReference type="GO" id="GO:0050515">
    <property type="term" value="F:4-(cytidine 5'-diphospho)-2-C-methyl-D-erythritol kinase activity"/>
    <property type="evidence" value="ECO:0007669"/>
    <property type="project" value="UniProtKB-UniRule"/>
</dbReference>
<dbReference type="GO" id="GO:0016114">
    <property type="term" value="P:terpenoid biosynthetic process"/>
    <property type="evidence" value="ECO:0007669"/>
    <property type="project" value="UniProtKB-UniRule"/>
</dbReference>
<dbReference type="STRING" id="626940.BHW43_00595"/>
<feature type="active site" evidence="9">
    <location>
        <position position="135"/>
    </location>
</feature>
<evidence type="ECO:0000256" key="9">
    <source>
        <dbReference type="HAMAP-Rule" id="MF_00061"/>
    </source>
</evidence>
<dbReference type="Proteomes" id="UP000186777">
    <property type="component" value="Unassembled WGS sequence"/>
</dbReference>
<dbReference type="GO" id="GO:0005524">
    <property type="term" value="F:ATP binding"/>
    <property type="evidence" value="ECO:0007669"/>
    <property type="project" value="UniProtKB-UniRule"/>
</dbReference>
<evidence type="ECO:0000256" key="2">
    <source>
        <dbReference type="ARBA" id="ARBA00012052"/>
    </source>
</evidence>
<dbReference type="Gene3D" id="3.30.70.890">
    <property type="entry name" value="GHMP kinase, C-terminal domain"/>
    <property type="match status" value="1"/>
</dbReference>
<dbReference type="Pfam" id="PF08544">
    <property type="entry name" value="GHMP_kinases_C"/>
    <property type="match status" value="1"/>
</dbReference>
<dbReference type="InterPro" id="IPR020568">
    <property type="entry name" value="Ribosomal_Su5_D2-typ_SF"/>
</dbReference>
<evidence type="ECO:0000313" key="12">
    <source>
        <dbReference type="EMBL" id="OLA39426.1"/>
    </source>
</evidence>
<sequence>MKQIKETAYAKINLGLDILGKREDGYHEVSMIMQSVGLSDEVVISKGNGIQISCNLHNLSCGPDNLAYRAAALLAGHCDIIPNVHIALNKKIFLAAGLAGGSSDAAAVLRGLNRYWELNLENYELEQLAAQLGSDIPFCIEGGTMLATGRGEVLTKLEDMPETWLVLAKPRGLEVSTAWVYQNFNHGRVVHAPCIWQLEAYLCEGGKAIVPYMGNVLETVTIPAHPVIASIKAAMLGAGAYYSLMSGSGPTVFGLTADKETAERVQQALTDFDVETAITTTIGRRK</sequence>
<dbReference type="RefSeq" id="WP_303679111.1">
    <property type="nucleotide sequence ID" value="NZ_DBGEAD010000094.1"/>
</dbReference>